<evidence type="ECO:0000313" key="7">
    <source>
        <dbReference type="EMBL" id="QDU94918.1"/>
    </source>
</evidence>
<keyword evidence="8" id="KW-1185">Reference proteome</keyword>
<dbReference type="NCBIfam" id="TIGR01162">
    <property type="entry name" value="purE"/>
    <property type="match status" value="1"/>
</dbReference>
<dbReference type="KEGG" id="lcre:Pla8534_27260"/>
<dbReference type="PIRSF" id="PIRSF001338">
    <property type="entry name" value="AIR_carboxylase"/>
    <property type="match status" value="1"/>
</dbReference>
<dbReference type="EC" id="5.4.99.18" evidence="3 4"/>
<feature type="domain" description="PurE" evidence="6">
    <location>
        <begin position="5"/>
        <end position="156"/>
    </location>
</feature>
<protein>
    <recommendedName>
        <fullName evidence="3 4">N5-carboxyaminoimidazole ribonucleotide mutase</fullName>
        <shortName evidence="3 4">N5-CAIR mutase</shortName>
        <ecNumber evidence="3 4">5.4.99.18</ecNumber>
    </recommendedName>
    <alternativeName>
        <fullName evidence="3">5-(carboxyamino)imidazole ribonucleotide mutase</fullName>
    </alternativeName>
</protein>
<evidence type="ECO:0000256" key="4">
    <source>
        <dbReference type="PIRNR" id="PIRNR001338"/>
    </source>
</evidence>
<dbReference type="EMBL" id="CP036433">
    <property type="protein sequence ID" value="QDU94918.1"/>
    <property type="molecule type" value="Genomic_DNA"/>
</dbReference>
<comment type="function">
    <text evidence="3 4">Catalyzes the conversion of N5-carboxyaminoimidazole ribonucleotide (N5-CAIR) to 4-carboxy-5-aminoimidazole ribonucleotide (CAIR).</text>
</comment>
<dbReference type="OrthoDB" id="9791908at2"/>
<dbReference type="PANTHER" id="PTHR23046">
    <property type="entry name" value="PHOSPHORIBOSYLAMINOIMIDAZOLE CARBOXYLASE CATALYTIC SUBUNIT"/>
    <property type="match status" value="1"/>
</dbReference>
<feature type="binding site" evidence="3 5">
    <location>
        <position position="43"/>
    </location>
    <ligand>
        <name>substrate</name>
    </ligand>
</feature>
<sequence length="171" mass="17697">MTATPLVGIIMGSDSDWPKIQKAAAALEEFGVPYEVRVMSAHRTPHLAAEYAETAEERGLQVIIAAAGGAAHLAGVLAAHTVLPIIGLPVPTPELGGLDSLLSTVQMPGDVPVASMAVGMGGPRNAGLFAVQILGGANPELRKAFGEFKKKLVDAIVAKDLKLRQSIEAKS</sequence>
<dbReference type="Gene3D" id="3.40.50.1970">
    <property type="match status" value="1"/>
</dbReference>
<dbReference type="InterPro" id="IPR024694">
    <property type="entry name" value="PurE_prokaryotes"/>
</dbReference>
<reference evidence="7 8" key="1">
    <citation type="submission" date="2019-02" db="EMBL/GenBank/DDBJ databases">
        <title>Deep-cultivation of Planctomycetes and their phenomic and genomic characterization uncovers novel biology.</title>
        <authorList>
            <person name="Wiegand S."/>
            <person name="Jogler M."/>
            <person name="Boedeker C."/>
            <person name="Pinto D."/>
            <person name="Vollmers J."/>
            <person name="Rivas-Marin E."/>
            <person name="Kohn T."/>
            <person name="Peeters S.H."/>
            <person name="Heuer A."/>
            <person name="Rast P."/>
            <person name="Oberbeckmann S."/>
            <person name="Bunk B."/>
            <person name="Jeske O."/>
            <person name="Meyerdierks A."/>
            <person name="Storesund J.E."/>
            <person name="Kallscheuer N."/>
            <person name="Luecker S."/>
            <person name="Lage O.M."/>
            <person name="Pohl T."/>
            <person name="Merkel B.J."/>
            <person name="Hornburger P."/>
            <person name="Mueller R.-W."/>
            <person name="Bruemmer F."/>
            <person name="Labrenz M."/>
            <person name="Spormann A.M."/>
            <person name="Op den Camp H."/>
            <person name="Overmann J."/>
            <person name="Amann R."/>
            <person name="Jetten M.S.M."/>
            <person name="Mascher T."/>
            <person name="Medema M.H."/>
            <person name="Devos D.P."/>
            <person name="Kaster A.-K."/>
            <person name="Ovreas L."/>
            <person name="Rohde M."/>
            <person name="Galperin M.Y."/>
            <person name="Jogler C."/>
        </authorList>
    </citation>
    <scope>NUCLEOTIDE SEQUENCE [LARGE SCALE GENOMIC DNA]</scope>
    <source>
        <strain evidence="7 8">Pla85_3_4</strain>
    </source>
</reference>
<accession>A0A518DSY8</accession>
<feature type="binding site" evidence="3 5">
    <location>
        <position position="16"/>
    </location>
    <ligand>
        <name>substrate</name>
    </ligand>
</feature>
<keyword evidence="1 3" id="KW-0658">Purine biosynthesis</keyword>
<evidence type="ECO:0000259" key="6">
    <source>
        <dbReference type="SMART" id="SM01001"/>
    </source>
</evidence>
<dbReference type="AlphaFoldDB" id="A0A518DSY8"/>
<evidence type="ECO:0000313" key="8">
    <source>
        <dbReference type="Proteomes" id="UP000317648"/>
    </source>
</evidence>
<dbReference type="Pfam" id="PF00731">
    <property type="entry name" value="AIRC"/>
    <property type="match status" value="1"/>
</dbReference>
<dbReference type="InterPro" id="IPR033747">
    <property type="entry name" value="PurE_ClassI"/>
</dbReference>
<gene>
    <name evidence="7" type="primary">purE_2</name>
    <name evidence="3" type="synonym">purE</name>
    <name evidence="7" type="ORF">Pla8534_27260</name>
</gene>
<dbReference type="GO" id="GO:0006189">
    <property type="term" value="P:'de novo' IMP biosynthetic process"/>
    <property type="evidence" value="ECO:0007669"/>
    <property type="project" value="UniProtKB-UniRule"/>
</dbReference>
<feature type="binding site" evidence="3 5">
    <location>
        <position position="13"/>
    </location>
    <ligand>
        <name>substrate</name>
    </ligand>
</feature>
<evidence type="ECO:0000256" key="2">
    <source>
        <dbReference type="ARBA" id="ARBA00023235"/>
    </source>
</evidence>
<proteinExistence type="inferred from homology"/>
<dbReference type="InterPro" id="IPR000031">
    <property type="entry name" value="PurE_dom"/>
</dbReference>
<dbReference type="SUPFAM" id="SSF52255">
    <property type="entry name" value="N5-CAIR mutase (phosphoribosylaminoimidazole carboxylase, PurE)"/>
    <property type="match status" value="1"/>
</dbReference>
<organism evidence="7 8">
    <name type="scientific">Lignipirellula cremea</name>
    <dbReference type="NCBI Taxonomy" id="2528010"/>
    <lineage>
        <taxon>Bacteria</taxon>
        <taxon>Pseudomonadati</taxon>
        <taxon>Planctomycetota</taxon>
        <taxon>Planctomycetia</taxon>
        <taxon>Pirellulales</taxon>
        <taxon>Pirellulaceae</taxon>
        <taxon>Lignipirellula</taxon>
    </lineage>
</organism>
<evidence type="ECO:0000256" key="3">
    <source>
        <dbReference type="HAMAP-Rule" id="MF_01929"/>
    </source>
</evidence>
<dbReference type="UniPathway" id="UPA00074">
    <property type="reaction ID" value="UER00943"/>
</dbReference>
<name>A0A518DSY8_9BACT</name>
<comment type="similarity">
    <text evidence="3">Belongs to the AIR carboxylase family. Class I subfamily.</text>
</comment>
<dbReference type="GO" id="GO:0034023">
    <property type="term" value="F:5-(carboxyamino)imidazole ribonucleotide mutase activity"/>
    <property type="evidence" value="ECO:0007669"/>
    <property type="project" value="UniProtKB-UniRule"/>
</dbReference>
<evidence type="ECO:0000256" key="1">
    <source>
        <dbReference type="ARBA" id="ARBA00022755"/>
    </source>
</evidence>
<dbReference type="Proteomes" id="UP000317648">
    <property type="component" value="Chromosome"/>
</dbReference>
<dbReference type="RefSeq" id="WP_145053708.1">
    <property type="nucleotide sequence ID" value="NZ_CP036433.1"/>
</dbReference>
<dbReference type="HAMAP" id="MF_01929">
    <property type="entry name" value="PurE_classI"/>
    <property type="match status" value="1"/>
</dbReference>
<evidence type="ECO:0000256" key="5">
    <source>
        <dbReference type="PIRSR" id="PIRSR001338-1"/>
    </source>
</evidence>
<dbReference type="PANTHER" id="PTHR23046:SF2">
    <property type="entry name" value="PHOSPHORIBOSYLAMINOIMIDAZOLE CARBOXYLASE"/>
    <property type="match status" value="1"/>
</dbReference>
<dbReference type="SMART" id="SM01001">
    <property type="entry name" value="AIRC"/>
    <property type="match status" value="1"/>
</dbReference>
<comment type="catalytic activity">
    <reaction evidence="3 4">
        <text>5-carboxyamino-1-(5-phospho-D-ribosyl)imidazole + H(+) = 5-amino-1-(5-phospho-D-ribosyl)imidazole-4-carboxylate</text>
        <dbReference type="Rhea" id="RHEA:13193"/>
        <dbReference type="ChEBI" id="CHEBI:15378"/>
        <dbReference type="ChEBI" id="CHEBI:58730"/>
        <dbReference type="ChEBI" id="CHEBI:77657"/>
        <dbReference type="EC" id="5.4.99.18"/>
    </reaction>
</comment>
<keyword evidence="2 3" id="KW-0413">Isomerase</keyword>
<comment type="pathway">
    <text evidence="3 4">Purine metabolism; IMP biosynthesis via de novo pathway; 5-amino-1-(5-phospho-D-ribosyl)imidazole-4-carboxylate from 5-amino-1-(5-phospho-D-ribosyl)imidazole (N5-CAIR route): step 2/2.</text>
</comment>